<dbReference type="RefSeq" id="WP_158169022.1">
    <property type="nucleotide sequence ID" value="NZ_CP043538.1"/>
</dbReference>
<protein>
    <submittedName>
        <fullName evidence="1">Uncharacterized protein</fullName>
    </submittedName>
</protein>
<reference evidence="1 2" key="2">
    <citation type="journal article" date="2013" name="Genome Announc.">
        <title>Draft Genome Sequence of Methylobacterium mesophilicum Strain SR1.6/6, Isolated from Citrus sinensis.</title>
        <authorList>
            <person name="Marinho Almeida D."/>
            <person name="Dini-Andreote F."/>
            <person name="Camargo Neves A.A."/>
            <person name="Juca Ramos R.T."/>
            <person name="Andreote F.D."/>
            <person name="Carneiro A.R."/>
            <person name="Oliveira de Souza Lima A."/>
            <person name="Caracciolo Gomes de Sa P.H."/>
            <person name="Ribeiro Barbosa M.S."/>
            <person name="Araujo W.L."/>
            <person name="Silva A."/>
        </authorList>
    </citation>
    <scope>NUCLEOTIDE SEQUENCE [LARGE SCALE GENOMIC DNA]</scope>
    <source>
        <strain evidence="1 2">SR1.6/6</strain>
    </source>
</reference>
<sequence length="108" mass="12088">MDENIIRASVYHYARQYLTGPHPQLEPRNIEGACVSVARVHVPGWPVDVRAYRLLVEQLDAGWSAAIHVGLRSDQPWRAQVDQTWDDTGNHGGPAGAHEALVDWLRSL</sequence>
<dbReference type="AlphaFoldDB" id="A0A6B9FP45"/>
<accession>A0A6B9FP45</accession>
<organism evidence="1 2">
    <name type="scientific">Methylobacterium mesophilicum SR1.6/6</name>
    <dbReference type="NCBI Taxonomy" id="908290"/>
    <lineage>
        <taxon>Bacteria</taxon>
        <taxon>Pseudomonadati</taxon>
        <taxon>Pseudomonadota</taxon>
        <taxon>Alphaproteobacteria</taxon>
        <taxon>Hyphomicrobiales</taxon>
        <taxon>Methylobacteriaceae</taxon>
        <taxon>Methylobacterium</taxon>
    </lineage>
</organism>
<name>A0A6B9FP45_9HYPH</name>
<dbReference type="Proteomes" id="UP000012488">
    <property type="component" value="Chromosome"/>
</dbReference>
<dbReference type="EMBL" id="CP043538">
    <property type="protein sequence ID" value="QGY03639.1"/>
    <property type="molecule type" value="Genomic_DNA"/>
</dbReference>
<dbReference type="KEGG" id="mmes:MMSR116_18385"/>
<proteinExistence type="predicted"/>
<reference evidence="1 2" key="1">
    <citation type="journal article" date="2012" name="Genet. Mol. Biol.">
        <title>Analysis of 16S rRNA and mxaF genes revealing insights into Methylobacterium niche-specific plant association.</title>
        <authorList>
            <person name="Dourado M.N."/>
            <person name="Andreote F.D."/>
            <person name="Dini-Andreote F."/>
            <person name="Conti R."/>
            <person name="Araujo J.M."/>
            <person name="Araujo W.L."/>
        </authorList>
    </citation>
    <scope>NUCLEOTIDE SEQUENCE [LARGE SCALE GENOMIC DNA]</scope>
    <source>
        <strain evidence="1 2">SR1.6/6</strain>
    </source>
</reference>
<gene>
    <name evidence="1" type="ORF">MMSR116_18385</name>
</gene>
<evidence type="ECO:0000313" key="1">
    <source>
        <dbReference type="EMBL" id="QGY03639.1"/>
    </source>
</evidence>
<evidence type="ECO:0000313" key="2">
    <source>
        <dbReference type="Proteomes" id="UP000012488"/>
    </source>
</evidence>